<sequence>MAANSPDSAASGPGGGTTSPEEQVFMFAKRGLVDDVEGIVAATGVDAVAATDALGNTCLHYAAQGGHTATVEWLLAAGADPNAPNVSGDSPLHKAAWGGHAAAAAVLLAAGADRYLANADGESPVKLAAGKPSADVLEEQLVVEDGDDDDDEAYSDSD</sequence>
<dbReference type="InterPro" id="IPR002110">
    <property type="entry name" value="Ankyrin_rpt"/>
</dbReference>
<feature type="compositionally biased region" description="Low complexity" evidence="4">
    <location>
        <begin position="1"/>
        <end position="11"/>
    </location>
</feature>
<dbReference type="EMBL" id="GL349433">
    <property type="protein sequence ID" value="KNC46078.1"/>
    <property type="molecule type" value="Genomic_DNA"/>
</dbReference>
<organism evidence="5 6">
    <name type="scientific">Thecamonas trahens ATCC 50062</name>
    <dbReference type="NCBI Taxonomy" id="461836"/>
    <lineage>
        <taxon>Eukaryota</taxon>
        <taxon>Apusozoa</taxon>
        <taxon>Apusomonadida</taxon>
        <taxon>Apusomonadidae</taxon>
        <taxon>Thecamonas</taxon>
    </lineage>
</organism>
<dbReference type="GeneID" id="25560015"/>
<evidence type="ECO:0000256" key="3">
    <source>
        <dbReference type="PROSITE-ProRule" id="PRU00023"/>
    </source>
</evidence>
<evidence type="ECO:0000313" key="6">
    <source>
        <dbReference type="Proteomes" id="UP000054408"/>
    </source>
</evidence>
<name>A0A0L0D465_THETB</name>
<proteinExistence type="predicted"/>
<feature type="region of interest" description="Disordered" evidence="4">
    <location>
        <begin position="1"/>
        <end position="22"/>
    </location>
</feature>
<dbReference type="OMA" id="SFEDAWF"/>
<dbReference type="InterPro" id="IPR036770">
    <property type="entry name" value="Ankyrin_rpt-contain_sf"/>
</dbReference>
<feature type="repeat" description="ANK" evidence="3">
    <location>
        <begin position="54"/>
        <end position="86"/>
    </location>
</feature>
<accession>A0A0L0D465</accession>
<gene>
    <name evidence="5" type="ORF">AMSG_00196</name>
</gene>
<evidence type="ECO:0000256" key="2">
    <source>
        <dbReference type="ARBA" id="ARBA00023043"/>
    </source>
</evidence>
<dbReference type="RefSeq" id="XP_013763058.1">
    <property type="nucleotide sequence ID" value="XM_013907604.1"/>
</dbReference>
<keyword evidence="2 3" id="KW-0040">ANK repeat</keyword>
<dbReference type="PROSITE" id="PS50088">
    <property type="entry name" value="ANK_REPEAT"/>
    <property type="match status" value="2"/>
</dbReference>
<protein>
    <submittedName>
        <fullName evidence="5">Uncharacterized protein</fullName>
    </submittedName>
</protein>
<dbReference type="STRING" id="461836.A0A0L0D465"/>
<keyword evidence="1" id="KW-0677">Repeat</keyword>
<dbReference type="PANTHER" id="PTHR24171">
    <property type="entry name" value="ANKYRIN REPEAT DOMAIN-CONTAINING PROTEIN 39-RELATED"/>
    <property type="match status" value="1"/>
</dbReference>
<evidence type="ECO:0000256" key="1">
    <source>
        <dbReference type="ARBA" id="ARBA00022737"/>
    </source>
</evidence>
<keyword evidence="6" id="KW-1185">Reference proteome</keyword>
<dbReference type="SUPFAM" id="SSF48403">
    <property type="entry name" value="Ankyrin repeat"/>
    <property type="match status" value="1"/>
</dbReference>
<dbReference type="Pfam" id="PF13637">
    <property type="entry name" value="Ank_4"/>
    <property type="match status" value="1"/>
</dbReference>
<evidence type="ECO:0000313" key="5">
    <source>
        <dbReference type="EMBL" id="KNC46078.1"/>
    </source>
</evidence>
<dbReference type="Proteomes" id="UP000054408">
    <property type="component" value="Unassembled WGS sequence"/>
</dbReference>
<dbReference type="SMART" id="SM00248">
    <property type="entry name" value="ANK"/>
    <property type="match status" value="2"/>
</dbReference>
<dbReference type="OrthoDB" id="3556833at2759"/>
<dbReference type="AlphaFoldDB" id="A0A0L0D465"/>
<dbReference type="PROSITE" id="PS50297">
    <property type="entry name" value="ANK_REP_REGION"/>
    <property type="match status" value="2"/>
</dbReference>
<feature type="repeat" description="ANK" evidence="3">
    <location>
        <begin position="87"/>
        <end position="119"/>
    </location>
</feature>
<reference evidence="5 6" key="1">
    <citation type="submission" date="2010-05" db="EMBL/GenBank/DDBJ databases">
        <title>The Genome Sequence of Thecamonas trahens ATCC 50062.</title>
        <authorList>
            <consortium name="The Broad Institute Genome Sequencing Platform"/>
            <person name="Russ C."/>
            <person name="Cuomo C."/>
            <person name="Shea T."/>
            <person name="Young S.K."/>
            <person name="Zeng Q."/>
            <person name="Koehrsen M."/>
            <person name="Haas B."/>
            <person name="Borodovsky M."/>
            <person name="Guigo R."/>
            <person name="Alvarado L."/>
            <person name="Berlin A."/>
            <person name="Bochicchio J."/>
            <person name="Borenstein D."/>
            <person name="Chapman S."/>
            <person name="Chen Z."/>
            <person name="Freedman E."/>
            <person name="Gellesch M."/>
            <person name="Goldberg J."/>
            <person name="Griggs A."/>
            <person name="Gujja S."/>
            <person name="Heilman E."/>
            <person name="Heiman D."/>
            <person name="Hepburn T."/>
            <person name="Howarth C."/>
            <person name="Jen D."/>
            <person name="Larson L."/>
            <person name="Mehta T."/>
            <person name="Park D."/>
            <person name="Pearson M."/>
            <person name="Roberts A."/>
            <person name="Saif S."/>
            <person name="Shenoy N."/>
            <person name="Sisk P."/>
            <person name="Stolte C."/>
            <person name="Sykes S."/>
            <person name="Thomson T."/>
            <person name="Walk T."/>
            <person name="White J."/>
            <person name="Yandava C."/>
            <person name="Burger G."/>
            <person name="Gray M.W."/>
            <person name="Holland P.W.H."/>
            <person name="King N."/>
            <person name="Lang F.B.F."/>
            <person name="Roger A.J."/>
            <person name="Ruiz-Trillo I."/>
            <person name="Lander E."/>
            <person name="Nusbaum C."/>
        </authorList>
    </citation>
    <scope>NUCLEOTIDE SEQUENCE [LARGE SCALE GENOMIC DNA]</scope>
    <source>
        <strain evidence="5 6">ATCC 50062</strain>
    </source>
</reference>
<dbReference type="Gene3D" id="1.25.40.20">
    <property type="entry name" value="Ankyrin repeat-containing domain"/>
    <property type="match status" value="1"/>
</dbReference>
<evidence type="ECO:0000256" key="4">
    <source>
        <dbReference type="SAM" id="MobiDB-lite"/>
    </source>
</evidence>